<protein>
    <submittedName>
        <fullName evidence="2">Uncharacterized protein</fullName>
    </submittedName>
</protein>
<accession>E6WY48</accession>
<reference evidence="3" key="2">
    <citation type="submission" date="2011-01" db="EMBL/GenBank/DDBJ databases">
        <title>The complete genome of Nitratifractor salsuginis DSM 16511.</title>
        <authorList>
            <consortium name="US DOE Joint Genome Institute (JGI-PGF)"/>
            <person name="Lucas S."/>
            <person name="Copeland A."/>
            <person name="Lapidus A."/>
            <person name="Bruce D."/>
            <person name="Goodwin L."/>
            <person name="Pitluck S."/>
            <person name="Kyrpides N."/>
            <person name="Mavromatis K."/>
            <person name="Ivanova N."/>
            <person name="Mikhailova N."/>
            <person name="Zeytun A."/>
            <person name="Detter J.C."/>
            <person name="Tapia R."/>
            <person name="Han C."/>
            <person name="Land M."/>
            <person name="Hauser L."/>
            <person name="Markowitz V."/>
            <person name="Cheng J.-F."/>
            <person name="Hugenholtz P."/>
            <person name="Woyke T."/>
            <person name="Wu D."/>
            <person name="Tindall B."/>
            <person name="Schuetze A."/>
            <person name="Brambilla E."/>
            <person name="Klenk H.-P."/>
            <person name="Eisen J.A."/>
        </authorList>
    </citation>
    <scope>NUCLEOTIDE SEQUENCE [LARGE SCALE GENOMIC DNA]</scope>
    <source>
        <strain evidence="3">DSM 16511 / JCM 12458 / E9I37-1</strain>
    </source>
</reference>
<dbReference type="Proteomes" id="UP000008633">
    <property type="component" value="Chromosome"/>
</dbReference>
<sequence>MALYKKEVLVRPNSSADFEAAMNFARDWLMNSFQDKPENKDENGNYIDYFFAAVTFAKGHATNGGQIWLIFAPPCEQKYSMTPDPNTGRIEFITADLDGVNARIEAVEQTVTENSNQIENHEVRIEALENTSNDEVEATVI</sequence>
<evidence type="ECO:0000313" key="3">
    <source>
        <dbReference type="Proteomes" id="UP000008633"/>
    </source>
</evidence>
<dbReference type="AlphaFoldDB" id="E6WY48"/>
<name>E6WY48_NITSE</name>
<organism evidence="2 3">
    <name type="scientific">Nitratifractor salsuginis (strain DSM 16511 / JCM 12458 / E9I37-1)</name>
    <dbReference type="NCBI Taxonomy" id="749222"/>
    <lineage>
        <taxon>Bacteria</taxon>
        <taxon>Pseudomonadati</taxon>
        <taxon>Campylobacterota</taxon>
        <taxon>Epsilonproteobacteria</taxon>
        <taxon>Campylobacterales</taxon>
        <taxon>Sulfurovaceae</taxon>
        <taxon>Nitratifractor</taxon>
    </lineage>
</organism>
<dbReference type="STRING" id="749222.Nitsa_1169"/>
<evidence type="ECO:0000256" key="1">
    <source>
        <dbReference type="SAM" id="Coils"/>
    </source>
</evidence>
<dbReference type="EMBL" id="CP002452">
    <property type="protein sequence ID" value="ADV46422.1"/>
    <property type="molecule type" value="Genomic_DNA"/>
</dbReference>
<evidence type="ECO:0000313" key="2">
    <source>
        <dbReference type="EMBL" id="ADV46422.1"/>
    </source>
</evidence>
<dbReference type="RefSeq" id="WP_013554113.1">
    <property type="nucleotide sequence ID" value="NC_014935.1"/>
</dbReference>
<keyword evidence="3" id="KW-1185">Reference proteome</keyword>
<proteinExistence type="predicted"/>
<gene>
    <name evidence="2" type="ordered locus">Nitsa_1169</name>
</gene>
<dbReference type="KEGG" id="nsa:Nitsa_1169"/>
<feature type="coiled-coil region" evidence="1">
    <location>
        <begin position="90"/>
        <end position="138"/>
    </location>
</feature>
<dbReference type="HOGENOM" id="CLU_1823329_0_0_7"/>
<reference evidence="2 3" key="1">
    <citation type="journal article" date="2011" name="Stand. Genomic Sci.">
        <title>Complete genome sequence of Nitratifractor salsuginis type strain (E9I37-1).</title>
        <authorList>
            <person name="Anderson I."/>
            <person name="Sikorski J."/>
            <person name="Zeytun A."/>
            <person name="Nolan M."/>
            <person name="Lapidus A."/>
            <person name="Lucas S."/>
            <person name="Hammon N."/>
            <person name="Deshpande S."/>
            <person name="Cheng J.F."/>
            <person name="Tapia R."/>
            <person name="Han C."/>
            <person name="Goodwin L."/>
            <person name="Pitluck S."/>
            <person name="Liolios K."/>
            <person name="Pagani I."/>
            <person name="Ivanova N."/>
            <person name="Huntemann M."/>
            <person name="Mavromatis K."/>
            <person name="Ovchinikova G."/>
            <person name="Pati A."/>
            <person name="Chen A."/>
            <person name="Palaniappan K."/>
            <person name="Land M."/>
            <person name="Hauser L."/>
            <person name="Brambilla E.M."/>
            <person name="Ngatchou-Djao O.D."/>
            <person name="Rohde M."/>
            <person name="Tindall B.J."/>
            <person name="Goker M."/>
            <person name="Detter J.C."/>
            <person name="Woyke T."/>
            <person name="Bristow J."/>
            <person name="Eisen J.A."/>
            <person name="Markowitz V."/>
            <person name="Hugenholtz P."/>
            <person name="Klenk H.P."/>
            <person name="Kyrpides N.C."/>
        </authorList>
    </citation>
    <scope>NUCLEOTIDE SEQUENCE [LARGE SCALE GENOMIC DNA]</scope>
    <source>
        <strain evidence="3">DSM 16511 / JCM 12458 / E9I37-1</strain>
    </source>
</reference>
<keyword evidence="1" id="KW-0175">Coiled coil</keyword>